<gene>
    <name evidence="5" type="ORF">UFOPK2925_00273</name>
</gene>
<dbReference type="Pfam" id="PF00291">
    <property type="entry name" value="PALP"/>
    <property type="match status" value="1"/>
</dbReference>
<dbReference type="GO" id="GO:0019148">
    <property type="term" value="F:D-cysteine desulfhydrase activity"/>
    <property type="evidence" value="ECO:0007669"/>
    <property type="project" value="TreeGrafter"/>
</dbReference>
<sequence length="325" mass="34413">MNPVIIAHLPTPIERAPRLGEILGISDLWIKRDDLTGLALGGNKVRKLDLLVKDAVDQGCNVLVTGGGRQSNHARVTAAAANRFGIECHLALSGPKPERYEGNLLMCHLLGATIHFNSGNEYYEIEESILNISDQLAESGGLPYPIPIGGASTIGVGAYELAAHEIEDQFAAVDNLAMDWIVVADGSGGTHAGLLLGLGASNTRVLGVDVGTRPDLDEAVPELVKSTAEFLCVANNMGRVFVDHDHVGPGYGRASDQTISALRTAAQSEGLILDPVYTAKALDALRTHAADGRINGRVVFLHTGGTPALFTHEHEGLLREEADTN</sequence>
<reference evidence="5" key="1">
    <citation type="submission" date="2020-05" db="EMBL/GenBank/DDBJ databases">
        <authorList>
            <person name="Chiriac C."/>
            <person name="Salcher M."/>
            <person name="Ghai R."/>
            <person name="Kavagutti S V."/>
        </authorList>
    </citation>
    <scope>NUCLEOTIDE SEQUENCE</scope>
</reference>
<evidence type="ECO:0000256" key="1">
    <source>
        <dbReference type="ARBA" id="ARBA00001933"/>
    </source>
</evidence>
<accession>A0A6J6VIE2</accession>
<dbReference type="Gene3D" id="3.40.50.1100">
    <property type="match status" value="2"/>
</dbReference>
<comment type="similarity">
    <text evidence="2">Belongs to the ACC deaminase/D-cysteine desulfhydrase family.</text>
</comment>
<dbReference type="InterPro" id="IPR027278">
    <property type="entry name" value="ACCD_DCysDesulf"/>
</dbReference>
<dbReference type="PIRSF" id="PIRSF006278">
    <property type="entry name" value="ACCD_DCysDesulf"/>
    <property type="match status" value="1"/>
</dbReference>
<comment type="cofactor">
    <cofactor evidence="1">
        <name>pyridoxal 5'-phosphate</name>
        <dbReference type="ChEBI" id="CHEBI:597326"/>
    </cofactor>
</comment>
<keyword evidence="3" id="KW-0663">Pyridoxal phosphate</keyword>
<dbReference type="AlphaFoldDB" id="A0A6J6VIE2"/>
<dbReference type="SUPFAM" id="SSF53686">
    <property type="entry name" value="Tryptophan synthase beta subunit-like PLP-dependent enzymes"/>
    <property type="match status" value="1"/>
</dbReference>
<dbReference type="InterPro" id="IPR036052">
    <property type="entry name" value="TrpB-like_PALP_sf"/>
</dbReference>
<dbReference type="EMBL" id="CAEZZU010000021">
    <property type="protein sequence ID" value="CAB4771079.1"/>
    <property type="molecule type" value="Genomic_DNA"/>
</dbReference>
<evidence type="ECO:0000256" key="3">
    <source>
        <dbReference type="ARBA" id="ARBA00022898"/>
    </source>
</evidence>
<evidence type="ECO:0000256" key="2">
    <source>
        <dbReference type="ARBA" id="ARBA00008639"/>
    </source>
</evidence>
<proteinExistence type="inferred from homology"/>
<evidence type="ECO:0000313" key="5">
    <source>
        <dbReference type="EMBL" id="CAB4771079.1"/>
    </source>
</evidence>
<name>A0A6J6VIE2_9ZZZZ</name>
<protein>
    <submittedName>
        <fullName evidence="5">Unannotated protein</fullName>
    </submittedName>
</protein>
<dbReference type="PANTHER" id="PTHR43780:SF2">
    <property type="entry name" value="1-AMINOCYCLOPROPANE-1-CARBOXYLATE DEAMINASE-RELATED"/>
    <property type="match status" value="1"/>
</dbReference>
<evidence type="ECO:0000259" key="4">
    <source>
        <dbReference type="Pfam" id="PF00291"/>
    </source>
</evidence>
<organism evidence="5">
    <name type="scientific">freshwater metagenome</name>
    <dbReference type="NCBI Taxonomy" id="449393"/>
    <lineage>
        <taxon>unclassified sequences</taxon>
        <taxon>metagenomes</taxon>
        <taxon>ecological metagenomes</taxon>
    </lineage>
</organism>
<dbReference type="PANTHER" id="PTHR43780">
    <property type="entry name" value="1-AMINOCYCLOPROPANE-1-CARBOXYLATE DEAMINASE-RELATED"/>
    <property type="match status" value="1"/>
</dbReference>
<feature type="domain" description="Tryptophan synthase beta chain-like PALP" evidence="4">
    <location>
        <begin position="8"/>
        <end position="304"/>
    </location>
</feature>
<dbReference type="InterPro" id="IPR001926">
    <property type="entry name" value="TrpB-like_PALP"/>
</dbReference>